<accession>W7D6H4</accession>
<dbReference type="EMBL" id="AODM01000066">
    <property type="protein sequence ID" value="EUJ47637.1"/>
    <property type="molecule type" value="Genomic_DNA"/>
</dbReference>
<dbReference type="NCBIfam" id="TIGR01669">
    <property type="entry name" value="phage_XkdX"/>
    <property type="match status" value="1"/>
</dbReference>
<protein>
    <recommendedName>
        <fullName evidence="3">XkdX family protein</fullName>
    </recommendedName>
</protein>
<dbReference type="InterPro" id="IPR010022">
    <property type="entry name" value="XkdX"/>
</dbReference>
<dbReference type="RefSeq" id="WP_036064873.1">
    <property type="nucleotide sequence ID" value="NZ_AODM01000066.1"/>
</dbReference>
<dbReference type="AlphaFoldDB" id="W7D6H4"/>
<dbReference type="PATRIC" id="fig|1265822.4.peg.3657"/>
<evidence type="ECO:0008006" key="3">
    <source>
        <dbReference type="Google" id="ProtNLM"/>
    </source>
</evidence>
<comment type="caution">
    <text evidence="1">The sequence shown here is derived from an EMBL/GenBank/DDBJ whole genome shotgun (WGS) entry which is preliminary data.</text>
</comment>
<dbReference type="Pfam" id="PF09693">
    <property type="entry name" value="Phage_XkdX"/>
    <property type="match status" value="1"/>
</dbReference>
<name>W7D6H4_9LIST</name>
<evidence type="ECO:0000313" key="2">
    <source>
        <dbReference type="Proteomes" id="UP000019241"/>
    </source>
</evidence>
<sequence>MNYPKASDIKIFYDWDLYTNEDVAKFVGFGTITEEEYQEITGEAYEK</sequence>
<dbReference type="Proteomes" id="UP000019241">
    <property type="component" value="Unassembled WGS sequence"/>
</dbReference>
<gene>
    <name evidence="1" type="ORF">MCOL2_17994</name>
</gene>
<organism evidence="1 2">
    <name type="scientific">Listeria fleischmannii FSL S10-1203</name>
    <dbReference type="NCBI Taxonomy" id="1265822"/>
    <lineage>
        <taxon>Bacteria</taxon>
        <taxon>Bacillati</taxon>
        <taxon>Bacillota</taxon>
        <taxon>Bacilli</taxon>
        <taxon>Bacillales</taxon>
        <taxon>Listeriaceae</taxon>
        <taxon>Listeria</taxon>
    </lineage>
</organism>
<proteinExistence type="predicted"/>
<evidence type="ECO:0000313" key="1">
    <source>
        <dbReference type="EMBL" id="EUJ47637.1"/>
    </source>
</evidence>
<reference evidence="1 2" key="1">
    <citation type="submission" date="2012-12" db="EMBL/GenBank/DDBJ databases">
        <title>Novel taxa of Listeriaceae from agricultural environments in the United States.</title>
        <authorList>
            <person name="den Bakker H.C."/>
            <person name="Allred A."/>
            <person name="Warchocki S."/>
            <person name="Wright E.M."/>
            <person name="Burrell A."/>
            <person name="Nightingale K.K."/>
            <person name="Kephart D."/>
            <person name="Wiedmann M."/>
        </authorList>
    </citation>
    <scope>NUCLEOTIDE SEQUENCE [LARGE SCALE GENOMIC DNA]</scope>
    <source>
        <strain evidence="1 2">FSL S10-1203</strain>
    </source>
</reference>